<protein>
    <submittedName>
        <fullName evidence="1">Uncharacterized protein</fullName>
    </submittedName>
</protein>
<dbReference type="EMBL" id="PUEC01000047">
    <property type="protein sequence ID" value="PWB00309.1"/>
    <property type="molecule type" value="Genomic_DNA"/>
</dbReference>
<sequence length="67" mass="8226">MYEYICFTKQGKWKFYADNDIDAMRTALYYCWRDGEDFIKVEFRKGCENYTLSIFHIDNNNHECFTL</sequence>
<accession>A0A2V1IIQ2</accession>
<reference evidence="2" key="1">
    <citation type="submission" date="2018-02" db="EMBL/GenBank/DDBJ databases">
        <authorList>
            <person name="Clavel T."/>
            <person name="Strowig T."/>
        </authorList>
    </citation>
    <scope>NUCLEOTIDE SEQUENCE [LARGE SCALE GENOMIC DNA]</scope>
    <source>
        <strain evidence="2">DSM 103720</strain>
    </source>
</reference>
<dbReference type="Proteomes" id="UP000244905">
    <property type="component" value="Unassembled WGS sequence"/>
</dbReference>
<name>A0A2V1IIQ2_9BACT</name>
<comment type="caution">
    <text evidence="1">The sequence shown here is derived from an EMBL/GenBank/DDBJ whole genome shotgun (WGS) entry which is preliminary data.</text>
</comment>
<evidence type="ECO:0000313" key="2">
    <source>
        <dbReference type="Proteomes" id="UP000244905"/>
    </source>
</evidence>
<dbReference type="RefSeq" id="WP_107033401.1">
    <property type="nucleotide sequence ID" value="NZ_CAPFED010000015.1"/>
</dbReference>
<dbReference type="AlphaFoldDB" id="A0A2V1IIQ2"/>
<dbReference type="GeneID" id="82527291"/>
<keyword evidence="2" id="KW-1185">Reference proteome</keyword>
<evidence type="ECO:0000313" key="1">
    <source>
        <dbReference type="EMBL" id="PWB00309.1"/>
    </source>
</evidence>
<organism evidence="1 2">
    <name type="scientific">Duncaniella muris</name>
    <dbReference type="NCBI Taxonomy" id="2094150"/>
    <lineage>
        <taxon>Bacteria</taxon>
        <taxon>Pseudomonadati</taxon>
        <taxon>Bacteroidota</taxon>
        <taxon>Bacteroidia</taxon>
        <taxon>Bacteroidales</taxon>
        <taxon>Muribaculaceae</taxon>
        <taxon>Duncaniella</taxon>
    </lineage>
</organism>
<proteinExistence type="predicted"/>
<gene>
    <name evidence="1" type="ORF">C5O23_13285</name>
</gene>